<evidence type="ECO:0000313" key="3">
    <source>
        <dbReference type="Proteomes" id="UP000236745"/>
    </source>
</evidence>
<dbReference type="SUPFAM" id="SSF46785">
    <property type="entry name" value="Winged helix' DNA-binding domain"/>
    <property type="match status" value="1"/>
</dbReference>
<dbReference type="Pfam" id="PF02082">
    <property type="entry name" value="Rrf2"/>
    <property type="match status" value="1"/>
</dbReference>
<dbReference type="AlphaFoldDB" id="A0A1H6C799"/>
<dbReference type="OrthoDB" id="9795923at2"/>
<dbReference type="PANTHER" id="PTHR33221:SF4">
    <property type="entry name" value="HTH-TYPE TRANSCRIPTIONAL REPRESSOR NSRR"/>
    <property type="match status" value="1"/>
</dbReference>
<dbReference type="InterPro" id="IPR000944">
    <property type="entry name" value="Tscrpt_reg_Rrf2"/>
</dbReference>
<dbReference type="InterPro" id="IPR036390">
    <property type="entry name" value="WH_DNA-bd_sf"/>
</dbReference>
<dbReference type="NCBIfam" id="TIGR00738">
    <property type="entry name" value="rrf2_super"/>
    <property type="match status" value="1"/>
</dbReference>
<dbReference type="InterPro" id="IPR036388">
    <property type="entry name" value="WH-like_DNA-bd_sf"/>
</dbReference>
<evidence type="ECO:0000256" key="1">
    <source>
        <dbReference type="ARBA" id="ARBA00023125"/>
    </source>
</evidence>
<dbReference type="GO" id="GO:0003677">
    <property type="term" value="F:DNA binding"/>
    <property type="evidence" value="ECO:0007669"/>
    <property type="project" value="UniProtKB-KW"/>
</dbReference>
<dbReference type="GO" id="GO:0003700">
    <property type="term" value="F:DNA-binding transcription factor activity"/>
    <property type="evidence" value="ECO:0007669"/>
    <property type="project" value="TreeGrafter"/>
</dbReference>
<sequence>MQLTKYTDFALRTLIFLGIQPAGERVTITQVSEHFDIPRNHLIKIVHHLAKEGFIDTVRGKGGGIRLGMSAEEINLRDLIQATEETLRPVNCAHPRCPIVGQCGLRGILFDAQEAFLKELAKHSLADLCGPERNLSQLLYPPEDTRMRAQA</sequence>
<keyword evidence="3" id="KW-1185">Reference proteome</keyword>
<dbReference type="PANTHER" id="PTHR33221">
    <property type="entry name" value="WINGED HELIX-TURN-HELIX TRANSCRIPTIONAL REGULATOR, RRF2 FAMILY"/>
    <property type="match status" value="1"/>
</dbReference>
<dbReference type="Gene3D" id="1.10.10.10">
    <property type="entry name" value="Winged helix-like DNA-binding domain superfamily/Winged helix DNA-binding domain"/>
    <property type="match status" value="1"/>
</dbReference>
<dbReference type="PROSITE" id="PS51197">
    <property type="entry name" value="HTH_RRF2_2"/>
    <property type="match status" value="1"/>
</dbReference>
<gene>
    <name evidence="2" type="ORF">SAMN05444390_103248</name>
</gene>
<dbReference type="GO" id="GO:0005829">
    <property type="term" value="C:cytosol"/>
    <property type="evidence" value="ECO:0007669"/>
    <property type="project" value="TreeGrafter"/>
</dbReference>
<dbReference type="Proteomes" id="UP000236745">
    <property type="component" value="Unassembled WGS sequence"/>
</dbReference>
<accession>A0A1H6C799</accession>
<proteinExistence type="predicted"/>
<evidence type="ECO:0000313" key="2">
    <source>
        <dbReference type="EMBL" id="SEG68841.1"/>
    </source>
</evidence>
<dbReference type="RefSeq" id="WP_104004092.1">
    <property type="nucleotide sequence ID" value="NZ_FNVQ01000003.1"/>
</dbReference>
<organism evidence="2 3">
    <name type="scientific">Marinobacterium lutimaris</name>
    <dbReference type="NCBI Taxonomy" id="568106"/>
    <lineage>
        <taxon>Bacteria</taxon>
        <taxon>Pseudomonadati</taxon>
        <taxon>Pseudomonadota</taxon>
        <taxon>Gammaproteobacteria</taxon>
        <taxon>Oceanospirillales</taxon>
        <taxon>Oceanospirillaceae</taxon>
        <taxon>Marinobacterium</taxon>
    </lineage>
</organism>
<dbReference type="EMBL" id="FNVQ01000003">
    <property type="protein sequence ID" value="SEG68841.1"/>
    <property type="molecule type" value="Genomic_DNA"/>
</dbReference>
<keyword evidence="1" id="KW-0238">DNA-binding</keyword>
<protein>
    <submittedName>
        <fullName evidence="2">Transcriptional regulator, BadM/Rrf2 family</fullName>
    </submittedName>
</protein>
<reference evidence="2 3" key="1">
    <citation type="submission" date="2016-10" db="EMBL/GenBank/DDBJ databases">
        <authorList>
            <person name="de Groot N.N."/>
        </authorList>
    </citation>
    <scope>NUCLEOTIDE SEQUENCE [LARGE SCALE GENOMIC DNA]</scope>
    <source>
        <strain evidence="2 3">DSM 22012</strain>
    </source>
</reference>
<name>A0A1H6C799_9GAMM</name>